<proteinExistence type="predicted"/>
<dbReference type="Proteomes" id="UP000239480">
    <property type="component" value="Unassembled WGS sequence"/>
</dbReference>
<keyword evidence="1" id="KW-1133">Transmembrane helix</keyword>
<reference evidence="2 3" key="1">
    <citation type="submission" date="2018-03" db="EMBL/GenBank/DDBJ databases">
        <title>Genomic Encyclopedia of Archaeal and Bacterial Type Strains, Phase II (KMG-II): from individual species to whole genera.</title>
        <authorList>
            <person name="Goeker M."/>
        </authorList>
    </citation>
    <scope>NUCLEOTIDE SEQUENCE [LARGE SCALE GENOMIC DNA]</scope>
    <source>
        <strain evidence="2 3">DSM 29328</strain>
    </source>
</reference>
<name>A0A2T0S0C6_9RHOB</name>
<keyword evidence="1" id="KW-0812">Transmembrane</keyword>
<sequence>MLGLLLRPRLLILTATSAATVRILLIVGVTFPLTLAVLLFLLLATGFLFPLRLAQHSRVVLGMLLEVLGGYTVVAKRRIAGKLGVLVDNLLRGATHLAFRTGRIEDPVDNVPYRPLTVRLGTRT</sequence>
<feature type="transmembrane region" description="Helical" evidence="1">
    <location>
        <begin position="28"/>
        <end position="49"/>
    </location>
</feature>
<organism evidence="2 3">
    <name type="scientific">Aliiruegeria haliotis</name>
    <dbReference type="NCBI Taxonomy" id="1280846"/>
    <lineage>
        <taxon>Bacteria</taxon>
        <taxon>Pseudomonadati</taxon>
        <taxon>Pseudomonadota</taxon>
        <taxon>Alphaproteobacteria</taxon>
        <taxon>Rhodobacterales</taxon>
        <taxon>Roseobacteraceae</taxon>
        <taxon>Aliiruegeria</taxon>
    </lineage>
</organism>
<comment type="caution">
    <text evidence="2">The sequence shown here is derived from an EMBL/GenBank/DDBJ whole genome shotgun (WGS) entry which is preliminary data.</text>
</comment>
<protein>
    <submittedName>
        <fullName evidence="2">Uncharacterized protein</fullName>
    </submittedName>
</protein>
<evidence type="ECO:0000313" key="3">
    <source>
        <dbReference type="Proteomes" id="UP000239480"/>
    </source>
</evidence>
<keyword evidence="3" id="KW-1185">Reference proteome</keyword>
<evidence type="ECO:0000313" key="2">
    <source>
        <dbReference type="EMBL" id="PRY26865.1"/>
    </source>
</evidence>
<keyword evidence="1" id="KW-0472">Membrane</keyword>
<dbReference type="AlphaFoldDB" id="A0A2T0S0C6"/>
<dbReference type="EMBL" id="PVTD01000001">
    <property type="protein sequence ID" value="PRY26865.1"/>
    <property type="molecule type" value="Genomic_DNA"/>
</dbReference>
<evidence type="ECO:0000256" key="1">
    <source>
        <dbReference type="SAM" id="Phobius"/>
    </source>
</evidence>
<accession>A0A2T0S0C6</accession>
<gene>
    <name evidence="2" type="ORF">CLV78_101969</name>
</gene>